<feature type="non-terminal residue" evidence="1">
    <location>
        <position position="1"/>
    </location>
</feature>
<dbReference type="AlphaFoldDB" id="X1LA55"/>
<gene>
    <name evidence="1" type="ORF">S06H3_18882</name>
</gene>
<sequence>LDIHGQNVPANSSVWARLKTASGNADTANISIVLGRHVEISDPIPKWPAFPW</sequence>
<reference evidence="1" key="1">
    <citation type="journal article" date="2014" name="Front. Microbiol.">
        <title>High frequency of phylogenetically diverse reductive dehalogenase-homologous genes in deep subseafloor sedimentary metagenomes.</title>
        <authorList>
            <person name="Kawai M."/>
            <person name="Futagami T."/>
            <person name="Toyoda A."/>
            <person name="Takaki Y."/>
            <person name="Nishi S."/>
            <person name="Hori S."/>
            <person name="Arai W."/>
            <person name="Tsubouchi T."/>
            <person name="Morono Y."/>
            <person name="Uchiyama I."/>
            <person name="Ito T."/>
            <person name="Fujiyama A."/>
            <person name="Inagaki F."/>
            <person name="Takami H."/>
        </authorList>
    </citation>
    <scope>NUCLEOTIDE SEQUENCE</scope>
    <source>
        <strain evidence="1">Expedition CK06-06</strain>
    </source>
</reference>
<comment type="caution">
    <text evidence="1">The sequence shown here is derived from an EMBL/GenBank/DDBJ whole genome shotgun (WGS) entry which is preliminary data.</text>
</comment>
<dbReference type="EMBL" id="BARV01009601">
    <property type="protein sequence ID" value="GAI02746.1"/>
    <property type="molecule type" value="Genomic_DNA"/>
</dbReference>
<protein>
    <submittedName>
        <fullName evidence="1">Uncharacterized protein</fullName>
    </submittedName>
</protein>
<proteinExistence type="predicted"/>
<evidence type="ECO:0000313" key="1">
    <source>
        <dbReference type="EMBL" id="GAI02746.1"/>
    </source>
</evidence>
<name>X1LA55_9ZZZZ</name>
<accession>X1LA55</accession>
<organism evidence="1">
    <name type="scientific">marine sediment metagenome</name>
    <dbReference type="NCBI Taxonomy" id="412755"/>
    <lineage>
        <taxon>unclassified sequences</taxon>
        <taxon>metagenomes</taxon>
        <taxon>ecological metagenomes</taxon>
    </lineage>
</organism>